<organism evidence="8 9">
    <name type="scientific">Plutella xylostella</name>
    <name type="common">Diamondback moth</name>
    <name type="synonym">Plutella maculipennis</name>
    <dbReference type="NCBI Taxonomy" id="51655"/>
    <lineage>
        <taxon>Eukaryota</taxon>
        <taxon>Metazoa</taxon>
        <taxon>Ecdysozoa</taxon>
        <taxon>Arthropoda</taxon>
        <taxon>Hexapoda</taxon>
        <taxon>Insecta</taxon>
        <taxon>Pterygota</taxon>
        <taxon>Neoptera</taxon>
        <taxon>Endopterygota</taxon>
        <taxon>Lepidoptera</taxon>
        <taxon>Glossata</taxon>
        <taxon>Ditrysia</taxon>
        <taxon>Yponomeutoidea</taxon>
        <taxon>Plutellidae</taxon>
        <taxon>Plutella</taxon>
    </lineage>
</organism>
<comment type="similarity">
    <text evidence="1 7">Belongs to the phospholipase B-like family.</text>
</comment>
<gene>
    <name evidence="8" type="ORF">PLXY2_LOCUS9041</name>
</gene>
<evidence type="ECO:0000256" key="3">
    <source>
        <dbReference type="ARBA" id="ARBA00022801"/>
    </source>
</evidence>
<evidence type="ECO:0000313" key="9">
    <source>
        <dbReference type="Proteomes" id="UP000653454"/>
    </source>
</evidence>
<reference evidence="8" key="1">
    <citation type="submission" date="2020-11" db="EMBL/GenBank/DDBJ databases">
        <authorList>
            <person name="Whiteford S."/>
        </authorList>
    </citation>
    <scope>NUCLEOTIDE SEQUENCE</scope>
</reference>
<keyword evidence="2 7" id="KW-0732">Signal</keyword>
<evidence type="ECO:0000313" key="8">
    <source>
        <dbReference type="EMBL" id="CAG9128001.1"/>
    </source>
</evidence>
<sequence>MATCRHILLAILWLLGTLTVCRGGIWAYVKWDAGGPQVGLADIEEEIPDEAVASGYYSNEINSTGWAYLEVKTSASAPDERQAYSAGVVEGYLTRDLIWYHWMNLLQDYCINKSSVCDMVEKFIDDNEDFVGRNLERNPEDPYWYQVKLFYIQLEGLAYGYNGATKNPDEKLSLRDVFWLNLLGDLDELAYALVVRHNGSAPAPDADERCTGLVKLLPDHSDLYVAHVTWNSYQSMLRVQKMYDLQYGATPSCREKLPGRRMTMSSYPGFVQSSDDFYVVSSGLVVAETTIGNTNASLFLEVQPEDSLFEFVRAMVASRLATSGEQWAWFFKRYNSGTYNNQWYIVDYTRFSPAAGRAPARLRRGLLWLLEQAPGYTASADM</sequence>
<dbReference type="EMBL" id="CAJHNJ030000035">
    <property type="protein sequence ID" value="CAG9128001.1"/>
    <property type="molecule type" value="Genomic_DNA"/>
</dbReference>
<feature type="chain" id="PRO_5035962671" description="Phospholipase B-like" evidence="7">
    <location>
        <begin position="24"/>
        <end position="382"/>
    </location>
</feature>
<comment type="caution">
    <text evidence="8">The sequence shown here is derived from an EMBL/GenBank/DDBJ whole genome shotgun (WGS) entry which is preliminary data.</text>
</comment>
<accession>A0A8S4FKZ0</accession>
<keyword evidence="9" id="KW-1185">Reference proteome</keyword>
<evidence type="ECO:0000256" key="4">
    <source>
        <dbReference type="ARBA" id="ARBA00022963"/>
    </source>
</evidence>
<keyword evidence="6" id="KW-0325">Glycoprotein</keyword>
<dbReference type="Pfam" id="PF04916">
    <property type="entry name" value="Phospholip_B"/>
    <property type="match status" value="1"/>
</dbReference>
<evidence type="ECO:0000256" key="6">
    <source>
        <dbReference type="ARBA" id="ARBA00023180"/>
    </source>
</evidence>
<evidence type="ECO:0000256" key="1">
    <source>
        <dbReference type="ARBA" id="ARBA00007835"/>
    </source>
</evidence>
<proteinExistence type="inferred from homology"/>
<dbReference type="InterPro" id="IPR007000">
    <property type="entry name" value="PLipase_B-like"/>
</dbReference>
<keyword evidence="5 7" id="KW-0443">Lipid metabolism</keyword>
<dbReference type="EC" id="3.1.1.-" evidence="7"/>
<dbReference type="GO" id="GO:0009395">
    <property type="term" value="P:phospholipid catabolic process"/>
    <property type="evidence" value="ECO:0007669"/>
    <property type="project" value="TreeGrafter"/>
</dbReference>
<feature type="signal peptide" evidence="7">
    <location>
        <begin position="1"/>
        <end position="23"/>
    </location>
</feature>
<dbReference type="AlphaFoldDB" id="A0A8S4FKZ0"/>
<comment type="function">
    <text evidence="7">Putative phospholipase.</text>
</comment>
<dbReference type="PANTHER" id="PTHR12370:SF3">
    <property type="entry name" value="PHOSPHOLIPASE B-LIKE 2-RELATED"/>
    <property type="match status" value="1"/>
</dbReference>
<keyword evidence="4 7" id="KW-0442">Lipid degradation</keyword>
<evidence type="ECO:0000256" key="2">
    <source>
        <dbReference type="ARBA" id="ARBA00022729"/>
    </source>
</evidence>
<name>A0A8S4FKZ0_PLUXY</name>
<keyword evidence="3 7" id="KW-0378">Hydrolase</keyword>
<dbReference type="GO" id="GO:0004620">
    <property type="term" value="F:phospholipase activity"/>
    <property type="evidence" value="ECO:0007669"/>
    <property type="project" value="InterPro"/>
</dbReference>
<evidence type="ECO:0000256" key="7">
    <source>
        <dbReference type="RuleBase" id="RU364138"/>
    </source>
</evidence>
<dbReference type="GO" id="GO:0005576">
    <property type="term" value="C:extracellular region"/>
    <property type="evidence" value="ECO:0007669"/>
    <property type="project" value="TreeGrafter"/>
</dbReference>
<dbReference type="Gene3D" id="3.60.60.30">
    <property type="match status" value="1"/>
</dbReference>
<protein>
    <recommendedName>
        <fullName evidence="7">Phospholipase B-like</fullName>
        <ecNumber evidence="7">3.1.1.-</ecNumber>
    </recommendedName>
</protein>
<evidence type="ECO:0000256" key="5">
    <source>
        <dbReference type="ARBA" id="ARBA00023098"/>
    </source>
</evidence>
<dbReference type="PANTHER" id="PTHR12370">
    <property type="entry name" value="PHOSPHOLIPASE B-RELATED"/>
    <property type="match status" value="1"/>
</dbReference>
<dbReference type="Proteomes" id="UP000653454">
    <property type="component" value="Unassembled WGS sequence"/>
</dbReference>